<dbReference type="InterPro" id="IPR058240">
    <property type="entry name" value="rSAM_sf"/>
</dbReference>
<dbReference type="OrthoDB" id="9808022at2"/>
<dbReference type="SFLD" id="SFLDG01065">
    <property type="entry name" value="anaerobic_coproporphyrinogen-I"/>
    <property type="match status" value="1"/>
</dbReference>
<dbReference type="InterPro" id="IPR006638">
    <property type="entry name" value="Elp3/MiaA/NifB-like_rSAM"/>
</dbReference>
<keyword evidence="3" id="KW-1185">Reference proteome</keyword>
<feature type="domain" description="Radical SAM core" evidence="1">
    <location>
        <begin position="36"/>
        <end position="266"/>
    </location>
</feature>
<dbReference type="GO" id="GO:0003824">
    <property type="term" value="F:catalytic activity"/>
    <property type="evidence" value="ECO:0007669"/>
    <property type="project" value="InterPro"/>
</dbReference>
<protein>
    <submittedName>
        <fullName evidence="2">Oxygen-independent coproporphyrinogen-3 oxidase</fullName>
    </submittedName>
</protein>
<name>A0A4R2EUE6_9BACT</name>
<dbReference type="Pfam" id="PF04055">
    <property type="entry name" value="Radical_SAM"/>
    <property type="match status" value="1"/>
</dbReference>
<dbReference type="RefSeq" id="WP_131838268.1">
    <property type="nucleotide sequence ID" value="NZ_SLWB01000002.1"/>
</dbReference>
<dbReference type="GO" id="GO:0005737">
    <property type="term" value="C:cytoplasm"/>
    <property type="evidence" value="ECO:0007669"/>
    <property type="project" value="TreeGrafter"/>
</dbReference>
<dbReference type="SMART" id="SM00729">
    <property type="entry name" value="Elp3"/>
    <property type="match status" value="1"/>
</dbReference>
<dbReference type="GO" id="GO:0006779">
    <property type="term" value="P:porphyrin-containing compound biosynthetic process"/>
    <property type="evidence" value="ECO:0007669"/>
    <property type="project" value="TreeGrafter"/>
</dbReference>
<sequence>MISDVIRRKISQKLTGEREIKFQNTIPDDYSIARNIHELDKIGLYLHIPFCNQICPYCPYNKEIFRDDMAKKYAKAVIKEVEKYADMMDGKPISSFYIGGGTPTSMLGNGLGDILDAIYKNFNMQCSIHIESHPNHLSNENLNTLKALGVKYLSVGVEALQDRHLKALERPYSVSEVKDIMERAVAKDFECVNIDYIFDLPGQTTAEVEQAVYDMVKLGVNQAATYPLFRFPYTRFGREVTQNKNAAATILRRRKFLKVIEDIFYDSGFYRSSVWAFTQKGVDKYCSVTVPSYLGLGASGGSYLKDIFYVNTFNVAEYVKAIDSNTSPIALSVNLSEKSQMAGWLYWRIYETKFRKSDFERRFNRSFDEKYGTYMKLLNKVGFLDYRNDLIELTDKGTYWIHAFEDFFSISYISKLWGTSKINPWPEKVIL</sequence>
<dbReference type="SUPFAM" id="SSF102114">
    <property type="entry name" value="Radical SAM enzymes"/>
    <property type="match status" value="1"/>
</dbReference>
<reference evidence="2 3" key="1">
    <citation type="submission" date="2019-03" db="EMBL/GenBank/DDBJ databases">
        <title>Genomic Encyclopedia of Archaeal and Bacterial Type Strains, Phase II (KMG-II): from individual species to whole genera.</title>
        <authorList>
            <person name="Goeker M."/>
        </authorList>
    </citation>
    <scope>NUCLEOTIDE SEQUENCE [LARGE SCALE GENOMIC DNA]</scope>
    <source>
        <strain evidence="2 3">RL-C</strain>
    </source>
</reference>
<dbReference type="Gene3D" id="3.80.30.20">
    <property type="entry name" value="tm_1862 like domain"/>
    <property type="match status" value="1"/>
</dbReference>
<evidence type="ECO:0000259" key="1">
    <source>
        <dbReference type="PROSITE" id="PS51918"/>
    </source>
</evidence>
<evidence type="ECO:0000313" key="3">
    <source>
        <dbReference type="Proteomes" id="UP000294830"/>
    </source>
</evidence>
<dbReference type="SFLD" id="SFLDG01082">
    <property type="entry name" value="B12-binding_domain_containing"/>
    <property type="match status" value="1"/>
</dbReference>
<dbReference type="AlphaFoldDB" id="A0A4R2EUE6"/>
<dbReference type="PANTHER" id="PTHR13932">
    <property type="entry name" value="COPROPORPHYRINIGEN III OXIDASE"/>
    <property type="match status" value="1"/>
</dbReference>
<dbReference type="EMBL" id="SLWB01000002">
    <property type="protein sequence ID" value="TCN72207.1"/>
    <property type="molecule type" value="Genomic_DNA"/>
</dbReference>
<dbReference type="Proteomes" id="UP000294830">
    <property type="component" value="Unassembled WGS sequence"/>
</dbReference>
<accession>A0A4R2EUE6</accession>
<evidence type="ECO:0000313" key="2">
    <source>
        <dbReference type="EMBL" id="TCN72207.1"/>
    </source>
</evidence>
<comment type="caution">
    <text evidence="2">The sequence shown here is derived from an EMBL/GenBank/DDBJ whole genome shotgun (WGS) entry which is preliminary data.</text>
</comment>
<dbReference type="SFLD" id="SFLDS00029">
    <property type="entry name" value="Radical_SAM"/>
    <property type="match status" value="1"/>
</dbReference>
<dbReference type="PANTHER" id="PTHR13932:SF5">
    <property type="entry name" value="RADICAL S-ADENOSYL METHIONINE DOMAIN-CONTAINING PROTEIN 1, MITOCHONDRIAL"/>
    <property type="match status" value="1"/>
</dbReference>
<dbReference type="CDD" id="cd01335">
    <property type="entry name" value="Radical_SAM"/>
    <property type="match status" value="1"/>
</dbReference>
<proteinExistence type="predicted"/>
<dbReference type="InterPro" id="IPR034505">
    <property type="entry name" value="Coproporphyrinogen-III_oxidase"/>
</dbReference>
<dbReference type="GO" id="GO:0051539">
    <property type="term" value="F:4 iron, 4 sulfur cluster binding"/>
    <property type="evidence" value="ECO:0007669"/>
    <property type="project" value="TreeGrafter"/>
</dbReference>
<dbReference type="InterPro" id="IPR023404">
    <property type="entry name" value="rSAM_horseshoe"/>
</dbReference>
<dbReference type="InterPro" id="IPR007197">
    <property type="entry name" value="rSAM"/>
</dbReference>
<organism evidence="2 3">
    <name type="scientific">Acetobacteroides hydrogenigenes</name>
    <dbReference type="NCBI Taxonomy" id="979970"/>
    <lineage>
        <taxon>Bacteria</taxon>
        <taxon>Pseudomonadati</taxon>
        <taxon>Bacteroidota</taxon>
        <taxon>Bacteroidia</taxon>
        <taxon>Bacteroidales</taxon>
        <taxon>Rikenellaceae</taxon>
        <taxon>Acetobacteroides</taxon>
    </lineage>
</organism>
<gene>
    <name evidence="2" type="ORF">CLV25_102170</name>
</gene>
<dbReference type="PROSITE" id="PS51918">
    <property type="entry name" value="RADICAL_SAM"/>
    <property type="match status" value="1"/>
</dbReference>